<feature type="region of interest" description="Disordered" evidence="1">
    <location>
        <begin position="1"/>
        <end position="81"/>
    </location>
</feature>
<name>A0A3L6GCX9_MAIZE</name>
<feature type="compositionally biased region" description="Polar residues" evidence="1">
    <location>
        <begin position="41"/>
        <end position="53"/>
    </location>
</feature>
<dbReference type="Proteomes" id="UP000251960">
    <property type="component" value="Chromosome 10"/>
</dbReference>
<dbReference type="EMBL" id="NCVQ01000002">
    <property type="protein sequence ID" value="PWZ46403.1"/>
    <property type="molecule type" value="Genomic_DNA"/>
</dbReference>
<dbReference type="PROSITE" id="PS51257">
    <property type="entry name" value="PROKAR_LIPOPROTEIN"/>
    <property type="match status" value="1"/>
</dbReference>
<proteinExistence type="predicted"/>
<dbReference type="AlphaFoldDB" id="A0A3L6GCX9"/>
<sequence>MRWPGASLPAPPASPPCAGVASCPRGSRSNPRASDARAHNPDTSPTPEQQQLPTRHAGAAASQPRGRAPSRRPIACVGGYRRGGLDTRAVQQAPAAAFTASCAGNLPASSGGGEAKRWGGRGVGSRLRRERGDAGVDHAGKQLWRPRPPRSAGGRRRGPVAALPEAAGPSGGQLRQQRGRKRPTMGRRRLLGILGSARVALREYART</sequence>
<evidence type="ECO:0000256" key="1">
    <source>
        <dbReference type="SAM" id="MobiDB-lite"/>
    </source>
</evidence>
<feature type="compositionally biased region" description="Basic and acidic residues" evidence="1">
    <location>
        <begin position="130"/>
        <end position="140"/>
    </location>
</feature>
<protein>
    <submittedName>
        <fullName evidence="2">Uncharacterized protein</fullName>
    </submittedName>
</protein>
<evidence type="ECO:0000313" key="2">
    <source>
        <dbReference type="EMBL" id="PWZ46403.1"/>
    </source>
</evidence>
<comment type="caution">
    <text evidence="2">The sequence shown here is derived from an EMBL/GenBank/DDBJ whole genome shotgun (WGS) entry which is preliminary data.</text>
</comment>
<feature type="compositionally biased region" description="Basic residues" evidence="1">
    <location>
        <begin position="177"/>
        <end position="188"/>
    </location>
</feature>
<accession>A0A3L6GCX9</accession>
<reference evidence="2" key="1">
    <citation type="journal article" date="2018" name="Nat. Genet.">
        <title>Extensive intraspecific gene order and gene structural variations between Mo17 and other maize genomes.</title>
        <authorList>
            <person name="Sun S."/>
            <person name="Zhou Y."/>
            <person name="Chen J."/>
            <person name="Shi J."/>
            <person name="Zhao H."/>
            <person name="Zhao H."/>
            <person name="Song W."/>
            <person name="Zhang M."/>
            <person name="Cui Y."/>
            <person name="Dong X."/>
            <person name="Liu H."/>
            <person name="Ma X."/>
            <person name="Jiao Y."/>
            <person name="Wang B."/>
            <person name="Wei X."/>
            <person name="Stein J.C."/>
            <person name="Glaubitz J.C."/>
            <person name="Lu F."/>
            <person name="Yu G."/>
            <person name="Liang C."/>
            <person name="Fengler K."/>
            <person name="Li B."/>
            <person name="Rafalski A."/>
            <person name="Schnable P.S."/>
            <person name="Ware D.H."/>
            <person name="Buckler E.S."/>
            <person name="Lai J."/>
        </authorList>
    </citation>
    <scope>NUCLEOTIDE SEQUENCE [LARGE SCALE GENOMIC DNA]</scope>
    <source>
        <tissue evidence="2">Seedling</tissue>
    </source>
</reference>
<organism evidence="2">
    <name type="scientific">Zea mays</name>
    <name type="common">Maize</name>
    <dbReference type="NCBI Taxonomy" id="4577"/>
    <lineage>
        <taxon>Eukaryota</taxon>
        <taxon>Viridiplantae</taxon>
        <taxon>Streptophyta</taxon>
        <taxon>Embryophyta</taxon>
        <taxon>Tracheophyta</taxon>
        <taxon>Spermatophyta</taxon>
        <taxon>Magnoliopsida</taxon>
        <taxon>Liliopsida</taxon>
        <taxon>Poales</taxon>
        <taxon>Poaceae</taxon>
        <taxon>PACMAD clade</taxon>
        <taxon>Panicoideae</taxon>
        <taxon>Andropogonodae</taxon>
        <taxon>Andropogoneae</taxon>
        <taxon>Tripsacinae</taxon>
        <taxon>Zea</taxon>
    </lineage>
</organism>
<feature type="region of interest" description="Disordered" evidence="1">
    <location>
        <begin position="103"/>
        <end position="188"/>
    </location>
</feature>
<gene>
    <name evidence="2" type="ORF">Zm00014a_007737</name>
</gene>